<name>A0ABY6G4M5_9MICO</name>
<reference evidence="3" key="1">
    <citation type="submission" date="2022-10" db="EMBL/GenBank/DDBJ databases">
        <title>Whole-Genome Sequencing of Brachybacterium huguangmaarense BRM-3, Isolated from Betula schmidtii.</title>
        <authorList>
            <person name="Haam D."/>
        </authorList>
    </citation>
    <scope>NUCLEOTIDE SEQUENCE</scope>
    <source>
        <strain evidence="3">BRM-3</strain>
    </source>
</reference>
<protein>
    <submittedName>
        <fullName evidence="3">SRPBCC domain-containing protein</fullName>
    </submittedName>
</protein>
<sequence>MPASSTPAAVDAVQRIVDLEDLGPSVRVTTSLRTTLGDAPSALWPMLTRPALLETWYGPVTVADGAFEAVGGAHGGVLEAEAPHRLRLSWEYGTNVDDLAIALDPEDDGTTELRLVHVADVPHEVFDRFGPGATALGWDIALLGLAARTGAWRELCLDVPAPSAVWLASEDGARYVRAWSIRWAAASVAAGTDETVARRGEVETARAYGGLRDVAAV</sequence>
<feature type="domain" description="Activator of Hsp90 ATPase homologue 1/2-like C-terminal" evidence="2">
    <location>
        <begin position="40"/>
        <end position="147"/>
    </location>
</feature>
<evidence type="ECO:0000259" key="2">
    <source>
        <dbReference type="Pfam" id="PF08327"/>
    </source>
</evidence>
<keyword evidence="4" id="KW-1185">Reference proteome</keyword>
<dbReference type="SUPFAM" id="SSF55961">
    <property type="entry name" value="Bet v1-like"/>
    <property type="match status" value="1"/>
</dbReference>
<dbReference type="Gene3D" id="3.30.530.20">
    <property type="match status" value="1"/>
</dbReference>
<evidence type="ECO:0000256" key="1">
    <source>
        <dbReference type="ARBA" id="ARBA00006817"/>
    </source>
</evidence>
<dbReference type="InterPro" id="IPR013538">
    <property type="entry name" value="ASHA1/2-like_C"/>
</dbReference>
<proteinExistence type="inferred from homology"/>
<organism evidence="3 4">
    <name type="scientific">Brachybacterium huguangmaarense</name>
    <dbReference type="NCBI Taxonomy" id="1652028"/>
    <lineage>
        <taxon>Bacteria</taxon>
        <taxon>Bacillati</taxon>
        <taxon>Actinomycetota</taxon>
        <taxon>Actinomycetes</taxon>
        <taxon>Micrococcales</taxon>
        <taxon>Dermabacteraceae</taxon>
        <taxon>Brachybacterium</taxon>
    </lineage>
</organism>
<dbReference type="RefSeq" id="WP_263595351.1">
    <property type="nucleotide sequence ID" value="NZ_CP107020.1"/>
</dbReference>
<accession>A0ABY6G4M5</accession>
<comment type="similarity">
    <text evidence="1">Belongs to the AHA1 family.</text>
</comment>
<dbReference type="InterPro" id="IPR023393">
    <property type="entry name" value="START-like_dom_sf"/>
</dbReference>
<dbReference type="Proteomes" id="UP001164305">
    <property type="component" value="Chromosome"/>
</dbReference>
<dbReference type="EMBL" id="CP107020">
    <property type="protein sequence ID" value="UYG18158.1"/>
    <property type="molecule type" value="Genomic_DNA"/>
</dbReference>
<gene>
    <name evidence="3" type="ORF">BRM3_07100</name>
</gene>
<dbReference type="Pfam" id="PF08327">
    <property type="entry name" value="AHSA1"/>
    <property type="match status" value="1"/>
</dbReference>
<evidence type="ECO:0000313" key="4">
    <source>
        <dbReference type="Proteomes" id="UP001164305"/>
    </source>
</evidence>
<evidence type="ECO:0000313" key="3">
    <source>
        <dbReference type="EMBL" id="UYG18158.1"/>
    </source>
</evidence>